<dbReference type="Proteomes" id="UP001253439">
    <property type="component" value="Unassembled WGS sequence"/>
</dbReference>
<name>A0AAE4F1Z7_9EURY</name>
<sequence length="167" mass="18485">MKRRTVLAGILPLLQSGQWLDRLLLVNQGEVIEKRLLGITDEGTTEIAVLDSDGPTVSNEHEELLGQAPGEITTETANSLRETYDDLRFHTTVSHHGTSLNIFGRTGTIEYQTSRALYSGMAVGDHMSFQTSLLERDTIISLSCITSERESLQRRCPVGVEDPTAER</sequence>
<evidence type="ECO:0000313" key="1">
    <source>
        <dbReference type="EMBL" id="MDS0222826.1"/>
    </source>
</evidence>
<protein>
    <submittedName>
        <fullName evidence="1">Uncharacterized protein</fullName>
    </submittedName>
</protein>
<dbReference type="EMBL" id="JAMQOM010000007">
    <property type="protein sequence ID" value="MDS0222826.1"/>
    <property type="molecule type" value="Genomic_DNA"/>
</dbReference>
<proteinExistence type="predicted"/>
<accession>A0AAE4F1Z7</accession>
<evidence type="ECO:0000313" key="2">
    <source>
        <dbReference type="Proteomes" id="UP001253439"/>
    </source>
</evidence>
<comment type="caution">
    <text evidence="1">The sequence shown here is derived from an EMBL/GenBank/DDBJ whole genome shotgun (WGS) entry which is preliminary data.</text>
</comment>
<reference evidence="1 2" key="1">
    <citation type="submission" date="2022-06" db="EMBL/GenBank/DDBJ databases">
        <title>Haloarcula sp. a new haloarchaeum isolate from saline soil.</title>
        <authorList>
            <person name="Strakova D."/>
            <person name="Galisteo C."/>
            <person name="Sanchez-Porro C."/>
            <person name="Ventosa A."/>
        </authorList>
    </citation>
    <scope>NUCLEOTIDE SEQUENCE [LARGE SCALE GENOMIC DNA]</scope>
    <source>
        <strain evidence="1 2">S1AR25-5A</strain>
    </source>
</reference>
<keyword evidence="2" id="KW-1185">Reference proteome</keyword>
<dbReference type="AlphaFoldDB" id="A0AAE4F1Z7"/>
<organism evidence="1 2">
    <name type="scientific">Haloarcula terrestris</name>
    <dbReference type="NCBI Taxonomy" id="2950533"/>
    <lineage>
        <taxon>Archaea</taxon>
        <taxon>Methanobacteriati</taxon>
        <taxon>Methanobacteriota</taxon>
        <taxon>Stenosarchaea group</taxon>
        <taxon>Halobacteria</taxon>
        <taxon>Halobacteriales</taxon>
        <taxon>Haloarculaceae</taxon>
        <taxon>Haloarcula</taxon>
    </lineage>
</organism>
<gene>
    <name evidence="1" type="ORF">NDI54_15880</name>
</gene>